<name>A0A7W9D2R9_9HYPH</name>
<sequence>MKMNAQDSILAPTPVAVSDGSRVTMLAAR</sequence>
<reference evidence="1 2" key="1">
    <citation type="submission" date="2020-08" db="EMBL/GenBank/DDBJ databases">
        <title>Genomic Encyclopedia of Type Strains, Phase IV (KMG-V): Genome sequencing to study the core and pangenomes of soil and plant-associated prokaryotes.</title>
        <authorList>
            <person name="Whitman W."/>
        </authorList>
    </citation>
    <scope>NUCLEOTIDE SEQUENCE [LARGE SCALE GENOMIC DNA]</scope>
    <source>
        <strain evidence="1 2">SEMIA 4064</strain>
    </source>
</reference>
<protein>
    <submittedName>
        <fullName evidence="1">Uncharacterized protein</fullName>
    </submittedName>
</protein>
<dbReference type="AlphaFoldDB" id="A0A7W9D2R9"/>
<comment type="caution">
    <text evidence="1">The sequence shown here is derived from an EMBL/GenBank/DDBJ whole genome shotgun (WGS) entry which is preliminary data.</text>
</comment>
<keyword evidence="2" id="KW-1185">Reference proteome</keyword>
<dbReference type="Proteomes" id="UP000549882">
    <property type="component" value="Unassembled WGS sequence"/>
</dbReference>
<proteinExistence type="predicted"/>
<evidence type="ECO:0000313" key="1">
    <source>
        <dbReference type="EMBL" id="MBB5575597.1"/>
    </source>
</evidence>
<evidence type="ECO:0000313" key="2">
    <source>
        <dbReference type="Proteomes" id="UP000549882"/>
    </source>
</evidence>
<gene>
    <name evidence="1" type="ORF">GGD50_004232</name>
</gene>
<accession>A0A7W9D2R9</accession>
<organism evidence="1 2">
    <name type="scientific">Rhizobium paranaense</name>
    <dbReference type="NCBI Taxonomy" id="1650438"/>
    <lineage>
        <taxon>Bacteria</taxon>
        <taxon>Pseudomonadati</taxon>
        <taxon>Pseudomonadota</taxon>
        <taxon>Alphaproteobacteria</taxon>
        <taxon>Hyphomicrobiales</taxon>
        <taxon>Rhizobiaceae</taxon>
        <taxon>Rhizobium/Agrobacterium group</taxon>
        <taxon>Rhizobium</taxon>
    </lineage>
</organism>
<dbReference type="EMBL" id="JACHBI010000008">
    <property type="protein sequence ID" value="MBB5575597.1"/>
    <property type="molecule type" value="Genomic_DNA"/>
</dbReference>